<reference evidence="1 2" key="1">
    <citation type="submission" date="2018-08" db="EMBL/GenBank/DDBJ databases">
        <title>Chitinophagaceae sp. K23C18032701, a novel bacterium isolated from forest soil.</title>
        <authorList>
            <person name="Wang C."/>
        </authorList>
    </citation>
    <scope>NUCLEOTIDE SEQUENCE [LARGE SCALE GENOMIC DNA]</scope>
    <source>
        <strain evidence="1 2">K23C18032701</strain>
    </source>
</reference>
<dbReference type="AlphaFoldDB" id="A0A3E1NIU5"/>
<protein>
    <submittedName>
        <fullName evidence="1">Uncharacterized protein</fullName>
    </submittedName>
</protein>
<name>A0A3E1NIU5_9BACT</name>
<organism evidence="1 2">
    <name type="scientific">Deminuibacter soli</name>
    <dbReference type="NCBI Taxonomy" id="2291815"/>
    <lineage>
        <taxon>Bacteria</taxon>
        <taxon>Pseudomonadati</taxon>
        <taxon>Bacteroidota</taxon>
        <taxon>Chitinophagia</taxon>
        <taxon>Chitinophagales</taxon>
        <taxon>Chitinophagaceae</taxon>
        <taxon>Deminuibacter</taxon>
    </lineage>
</organism>
<accession>A0A3E1NIU5</accession>
<dbReference type="RefSeq" id="WP_116847942.1">
    <property type="nucleotide sequence ID" value="NZ_QTJU01000004.1"/>
</dbReference>
<dbReference type="Gene3D" id="2.30.180.10">
    <property type="entry name" value="FAS1 domain"/>
    <property type="match status" value="1"/>
</dbReference>
<comment type="caution">
    <text evidence="1">The sequence shown here is derived from an EMBL/GenBank/DDBJ whole genome shotgun (WGS) entry which is preliminary data.</text>
</comment>
<sequence length="232" mass="25764">MRNYFHHYITALAVALVCFSSCKKDSYITGGVPSVTKVNMTTYDYLAANSFQLFDTVLLLIDKAGLKDAVNQPGTTFFAPTDGAVLLYLQNQTLVGQSKQGLTYKYTLDSLLSNGLQTVKDSMKLYLFNKTIAYGDLTNDGDIFQTAAGNNVVLSYEYTKDVNQGYNNNVSGQPQLLYYTMLWQPLQPPFVASDIPDETGYRVICQTTGVQTTNGTLNVLYLHPLFFSGIKR</sequence>
<proteinExistence type="predicted"/>
<evidence type="ECO:0000313" key="2">
    <source>
        <dbReference type="Proteomes" id="UP000261284"/>
    </source>
</evidence>
<dbReference type="OrthoDB" id="655802at2"/>
<dbReference type="InterPro" id="IPR036378">
    <property type="entry name" value="FAS1_dom_sf"/>
</dbReference>
<dbReference type="EMBL" id="QTJU01000004">
    <property type="protein sequence ID" value="RFM27866.1"/>
    <property type="molecule type" value="Genomic_DNA"/>
</dbReference>
<keyword evidence="2" id="KW-1185">Reference proteome</keyword>
<evidence type="ECO:0000313" key="1">
    <source>
        <dbReference type="EMBL" id="RFM27866.1"/>
    </source>
</evidence>
<dbReference type="Proteomes" id="UP000261284">
    <property type="component" value="Unassembled WGS sequence"/>
</dbReference>
<gene>
    <name evidence="1" type="ORF">DXN05_14325</name>
</gene>
<dbReference type="SUPFAM" id="SSF82153">
    <property type="entry name" value="FAS1 domain"/>
    <property type="match status" value="1"/>
</dbReference>